<keyword evidence="3" id="KW-1185">Reference proteome</keyword>
<sequence length="160" mass="17375">MLIRAATDQDAKDLAQIHVRSWAETYPGLLPAEEIAAYPYDLRLAQWQGVLARGGTRVVLIDGTGFAQIGPQREARFKPDYPDELYALYLLGTAQGRGLGRALLRAALGPAPRPFTAVVLASNARALGFYTRIGGQEIARTRGEDGLEDLVLGWPDPGMI</sequence>
<reference evidence="2 3" key="1">
    <citation type="journal article" date="2018" name="Int. J. Syst. Evol. Microbiol.">
        <title>Pseudooceanicola lipolyticus sp. nov., a marine alphaproteobacterium, reclassification of Oceanicola flagellatus as Pseudooceanicola flagellatus comb. nov. and emended description of the genus Pseudooceanicola.</title>
        <authorList>
            <person name="Huang M.-M."/>
            <person name="Guo L.-L."/>
            <person name="Wu Y.-H."/>
            <person name="Lai Q.-L."/>
            <person name="Shao Z.-Z."/>
            <person name="Wang C.-S."/>
            <person name="Wu M."/>
            <person name="Xu X.-W."/>
        </authorList>
    </citation>
    <scope>NUCLEOTIDE SEQUENCE [LARGE SCALE GENOMIC DNA]</scope>
    <source>
        <strain evidence="2 3">157</strain>
    </source>
</reference>
<dbReference type="InterPro" id="IPR000182">
    <property type="entry name" value="GNAT_dom"/>
</dbReference>
<protein>
    <submittedName>
        <fullName evidence="2">GNAT family N-acetyltransferase</fullName>
    </submittedName>
</protein>
<dbReference type="Pfam" id="PF00583">
    <property type="entry name" value="Acetyltransf_1"/>
    <property type="match status" value="1"/>
</dbReference>
<dbReference type="Proteomes" id="UP000231553">
    <property type="component" value="Unassembled WGS sequence"/>
</dbReference>
<dbReference type="PROSITE" id="PS51186">
    <property type="entry name" value="GNAT"/>
    <property type="match status" value="1"/>
</dbReference>
<evidence type="ECO:0000313" key="2">
    <source>
        <dbReference type="EMBL" id="PJE34645.1"/>
    </source>
</evidence>
<name>A0A2M8IVT3_9RHOB</name>
<evidence type="ECO:0000313" key="3">
    <source>
        <dbReference type="Proteomes" id="UP000231553"/>
    </source>
</evidence>
<evidence type="ECO:0000259" key="1">
    <source>
        <dbReference type="PROSITE" id="PS51186"/>
    </source>
</evidence>
<keyword evidence="2" id="KW-0808">Transferase</keyword>
<comment type="caution">
    <text evidence="2">The sequence shown here is derived from an EMBL/GenBank/DDBJ whole genome shotgun (WGS) entry which is preliminary data.</text>
</comment>
<feature type="domain" description="N-acetyltransferase" evidence="1">
    <location>
        <begin position="1"/>
        <end position="157"/>
    </location>
</feature>
<dbReference type="GO" id="GO:0016747">
    <property type="term" value="F:acyltransferase activity, transferring groups other than amino-acyl groups"/>
    <property type="evidence" value="ECO:0007669"/>
    <property type="project" value="InterPro"/>
</dbReference>
<dbReference type="Gene3D" id="3.40.630.30">
    <property type="match status" value="1"/>
</dbReference>
<gene>
    <name evidence="2" type="ORF">CVM52_21240</name>
</gene>
<dbReference type="AlphaFoldDB" id="A0A2M8IVT3"/>
<organism evidence="2 3">
    <name type="scientific">Pseudooceanicola lipolyticus</name>
    <dbReference type="NCBI Taxonomy" id="2029104"/>
    <lineage>
        <taxon>Bacteria</taxon>
        <taxon>Pseudomonadati</taxon>
        <taxon>Pseudomonadota</taxon>
        <taxon>Alphaproteobacteria</taxon>
        <taxon>Rhodobacterales</taxon>
        <taxon>Paracoccaceae</taxon>
        <taxon>Pseudooceanicola</taxon>
    </lineage>
</organism>
<dbReference type="SUPFAM" id="SSF55729">
    <property type="entry name" value="Acyl-CoA N-acyltransferases (Nat)"/>
    <property type="match status" value="1"/>
</dbReference>
<dbReference type="EMBL" id="PGTB01000155">
    <property type="protein sequence ID" value="PJE34645.1"/>
    <property type="molecule type" value="Genomic_DNA"/>
</dbReference>
<dbReference type="RefSeq" id="WP_100164397.1">
    <property type="nucleotide sequence ID" value="NZ_PGTB01000155.1"/>
</dbReference>
<accession>A0A2M8IVT3</accession>
<proteinExistence type="predicted"/>
<dbReference type="InterPro" id="IPR016181">
    <property type="entry name" value="Acyl_CoA_acyltransferase"/>
</dbReference>